<organism evidence="1 2">
    <name type="scientific">Paenibacillus oleatilyticus</name>
    <dbReference type="NCBI Taxonomy" id="2594886"/>
    <lineage>
        <taxon>Bacteria</taxon>
        <taxon>Bacillati</taxon>
        <taxon>Bacillota</taxon>
        <taxon>Bacilli</taxon>
        <taxon>Bacillales</taxon>
        <taxon>Paenibacillaceae</taxon>
        <taxon>Paenibacillus</taxon>
    </lineage>
</organism>
<keyword evidence="2" id="KW-1185">Reference proteome</keyword>
<dbReference type="InterPro" id="IPR053780">
    <property type="entry name" value="Gp66-like"/>
</dbReference>
<reference evidence="1 2" key="1">
    <citation type="submission" date="2024-09" db="EMBL/GenBank/DDBJ databases">
        <authorList>
            <person name="Makale K.P.P."/>
            <person name="Makhzoum A."/>
            <person name="Rantong G."/>
            <person name="Rahube T.O."/>
        </authorList>
    </citation>
    <scope>NUCLEOTIDE SEQUENCE [LARGE SCALE GENOMIC DNA]</scope>
    <source>
        <strain evidence="1 2">KM_D13</strain>
    </source>
</reference>
<dbReference type="NCBIfam" id="NF045478">
    <property type="entry name" value="XF1762_fam"/>
    <property type="match status" value="1"/>
</dbReference>
<gene>
    <name evidence="1" type="ORF">ACEU3E_06540</name>
</gene>
<dbReference type="RefSeq" id="WP_373949482.1">
    <property type="nucleotide sequence ID" value="NZ_JBHDLN010000003.1"/>
</dbReference>
<evidence type="ECO:0000313" key="1">
    <source>
        <dbReference type="EMBL" id="MFB0841819.1"/>
    </source>
</evidence>
<protein>
    <submittedName>
        <fullName evidence="1">XF1762 family protein</fullName>
    </submittedName>
</protein>
<dbReference type="EMBL" id="JBHDLN010000003">
    <property type="protein sequence ID" value="MFB0841819.1"/>
    <property type="molecule type" value="Genomic_DNA"/>
</dbReference>
<evidence type="ECO:0000313" key="2">
    <source>
        <dbReference type="Proteomes" id="UP001575622"/>
    </source>
</evidence>
<comment type="caution">
    <text evidence="1">The sequence shown here is derived from an EMBL/GenBank/DDBJ whole genome shotgun (WGS) entry which is preliminary data.</text>
</comment>
<name>A0ABV4UVH2_9BACL</name>
<accession>A0ABV4UVH2</accession>
<sequence>MLSLQPITFAEASEFVRQYHRHHIPPQGHKFSIAVADEYRVVGVVIVGRPVARHNDNGRTLEVTRCCTDGTPNAASMLYGAAWRAAKAMGYRRIITYTLAHESGTSLRAAGWRSLYQTPGKSWSVPSRPRLDRHPLGQKTIWEMI</sequence>
<dbReference type="Proteomes" id="UP001575622">
    <property type="component" value="Unassembled WGS sequence"/>
</dbReference>
<proteinExistence type="predicted"/>